<dbReference type="InterPro" id="IPR004358">
    <property type="entry name" value="Sig_transdc_His_kin-like_C"/>
</dbReference>
<dbReference type="InterPro" id="IPR005467">
    <property type="entry name" value="His_kinase_dom"/>
</dbReference>
<dbReference type="PATRIC" id="fig|289376.4.peg.1454"/>
<evidence type="ECO:0000256" key="6">
    <source>
        <dbReference type="ARBA" id="ARBA00022777"/>
    </source>
</evidence>
<dbReference type="InterPro" id="IPR003594">
    <property type="entry name" value="HATPase_dom"/>
</dbReference>
<dbReference type="GO" id="GO:0000155">
    <property type="term" value="F:phosphorelay sensor kinase activity"/>
    <property type="evidence" value="ECO:0000318"/>
    <property type="project" value="GO_Central"/>
</dbReference>
<keyword evidence="3" id="KW-0597">Phosphoprotein</keyword>
<dbReference type="SUPFAM" id="SSF55874">
    <property type="entry name" value="ATPase domain of HSP90 chaperone/DNA topoisomerase II/histidine kinase"/>
    <property type="match status" value="1"/>
</dbReference>
<dbReference type="eggNOG" id="COG5000">
    <property type="taxonomic scope" value="Bacteria"/>
</dbReference>
<keyword evidence="5" id="KW-0547">Nucleotide-binding</keyword>
<dbReference type="GO" id="GO:0007165">
    <property type="term" value="P:signal transduction"/>
    <property type="evidence" value="ECO:0000318"/>
    <property type="project" value="GO_Central"/>
</dbReference>
<sequence>MILIIVLLSSASLIISGYLLYKNAHKATEEALKMQALGITITLNSLIQNLSMEKLQIEGSLIMSQILLDERWQGVAFLSLYDKKGKIVLHSNPNLIGSKINGIEDLFNKESPYYHKVILGTGEEVFLSDTKININKNQYILRVALHLYPAETLLRASKIHLIFIFLSAFIVIFAGITTIFIFKKIEKMQIKMRELENLSLLSKVLAHEIRNPLGSIKGFAQYLFKKIPDISLKEYLDIIIKESMRLERLTNELSIYANPENVNLKEVNLKEIIHEVILPFINQHEEIKFIQQTDNIYFKTDIDKMKQILSNIIQNSVDALTDTKDKIITIRAYKTNGKIKIEIEDSGIGMDEQTLKRALEPFFTTKPKGTGLGLAIVERLCEVLKIDLQIKSKKGQGTKTCLIISE</sequence>
<dbReference type="RefSeq" id="WP_012546003.1">
    <property type="nucleotide sequence ID" value="NC_011296.1"/>
</dbReference>
<dbReference type="EMBL" id="CP001147">
    <property type="protein sequence ID" value="ACI21284.1"/>
    <property type="molecule type" value="Genomic_DNA"/>
</dbReference>
<evidence type="ECO:0000256" key="4">
    <source>
        <dbReference type="ARBA" id="ARBA00022679"/>
    </source>
</evidence>
<dbReference type="PROSITE" id="PS50109">
    <property type="entry name" value="HIS_KIN"/>
    <property type="match status" value="1"/>
</dbReference>
<dbReference type="InterPro" id="IPR003661">
    <property type="entry name" value="HisK_dim/P_dom"/>
</dbReference>
<dbReference type="InterPro" id="IPR036097">
    <property type="entry name" value="HisK_dim/P_sf"/>
</dbReference>
<reference evidence="11 12" key="2">
    <citation type="journal article" date="2015" name="Genome Announc.">
        <title>Genome Sequence of the Sulfate-Reducing Thermophilic Bacterium Thermodesulfovibrio yellowstonii Strain DSM 11347T (Phylum Nitrospirae).</title>
        <authorList>
            <person name="Bhatnagar S."/>
            <person name="Badger J.H."/>
            <person name="Madupu R."/>
            <person name="Khouri H.M."/>
            <person name="O'Connor E.M."/>
            <person name="Robb F.T."/>
            <person name="Ward N.L."/>
            <person name="Eisen J.A."/>
        </authorList>
    </citation>
    <scope>NUCLEOTIDE SEQUENCE [LARGE SCALE GENOMIC DNA]</scope>
    <source>
        <strain evidence="12">ATCC 51303 / DSM 11347 / YP87</strain>
    </source>
</reference>
<dbReference type="OrthoDB" id="9805967at2"/>
<dbReference type="KEGG" id="tye:THEYE_A1495"/>
<evidence type="ECO:0000256" key="7">
    <source>
        <dbReference type="ARBA" id="ARBA00022840"/>
    </source>
</evidence>
<evidence type="ECO:0000256" key="1">
    <source>
        <dbReference type="ARBA" id="ARBA00000085"/>
    </source>
</evidence>
<accession>B5YG94</accession>
<organism evidence="11 12">
    <name type="scientific">Thermodesulfovibrio yellowstonii (strain ATCC 51303 / DSM 11347 / YP87)</name>
    <dbReference type="NCBI Taxonomy" id="289376"/>
    <lineage>
        <taxon>Bacteria</taxon>
        <taxon>Pseudomonadati</taxon>
        <taxon>Nitrospirota</taxon>
        <taxon>Thermodesulfovibrionia</taxon>
        <taxon>Thermodesulfovibrionales</taxon>
        <taxon>Thermodesulfovibrionaceae</taxon>
        <taxon>Thermodesulfovibrio</taxon>
    </lineage>
</organism>
<evidence type="ECO:0000313" key="12">
    <source>
        <dbReference type="Proteomes" id="UP000000718"/>
    </source>
</evidence>
<comment type="catalytic activity">
    <reaction evidence="1">
        <text>ATP + protein L-histidine = ADP + protein N-phospho-L-histidine.</text>
        <dbReference type="EC" id="2.7.13.3"/>
    </reaction>
</comment>
<dbReference type="HOGENOM" id="CLU_000445_89_29_0"/>
<dbReference type="GO" id="GO:0005524">
    <property type="term" value="F:ATP binding"/>
    <property type="evidence" value="ECO:0007669"/>
    <property type="project" value="UniProtKB-KW"/>
</dbReference>
<keyword evidence="6 11" id="KW-0418">Kinase</keyword>
<evidence type="ECO:0000256" key="2">
    <source>
        <dbReference type="ARBA" id="ARBA00012438"/>
    </source>
</evidence>
<evidence type="ECO:0000313" key="11">
    <source>
        <dbReference type="EMBL" id="ACI21284.1"/>
    </source>
</evidence>
<keyword evidence="12" id="KW-1185">Reference proteome</keyword>
<keyword evidence="4 11" id="KW-0808">Transferase</keyword>
<dbReference type="PANTHER" id="PTHR43065:SF10">
    <property type="entry name" value="PEROXIDE STRESS-ACTIVATED HISTIDINE KINASE MAK3"/>
    <property type="match status" value="1"/>
</dbReference>
<dbReference type="Proteomes" id="UP000000718">
    <property type="component" value="Chromosome"/>
</dbReference>
<proteinExistence type="predicted"/>
<keyword evidence="9" id="KW-0472">Membrane</keyword>
<dbReference type="SMART" id="SM00387">
    <property type="entry name" value="HATPase_c"/>
    <property type="match status" value="1"/>
</dbReference>
<evidence type="ECO:0000256" key="3">
    <source>
        <dbReference type="ARBA" id="ARBA00022553"/>
    </source>
</evidence>
<dbReference type="EC" id="2.7.13.3" evidence="2"/>
<evidence type="ECO:0000256" key="5">
    <source>
        <dbReference type="ARBA" id="ARBA00022741"/>
    </source>
</evidence>
<keyword evidence="9" id="KW-0812">Transmembrane</keyword>
<dbReference type="PRINTS" id="PR00344">
    <property type="entry name" value="BCTRLSENSOR"/>
</dbReference>
<feature type="transmembrane region" description="Helical" evidence="9">
    <location>
        <begin position="159"/>
        <end position="182"/>
    </location>
</feature>
<dbReference type="CDD" id="cd00082">
    <property type="entry name" value="HisKA"/>
    <property type="match status" value="1"/>
</dbReference>
<dbReference type="STRING" id="289376.THEYE_A1495"/>
<dbReference type="Pfam" id="PF00512">
    <property type="entry name" value="HisKA"/>
    <property type="match status" value="1"/>
</dbReference>
<keyword evidence="8" id="KW-0902">Two-component regulatory system</keyword>
<dbReference type="InParanoid" id="B5YG94"/>
<evidence type="ECO:0000256" key="9">
    <source>
        <dbReference type="SAM" id="Phobius"/>
    </source>
</evidence>
<dbReference type="SMART" id="SM00388">
    <property type="entry name" value="HisKA"/>
    <property type="match status" value="1"/>
</dbReference>
<dbReference type="InterPro" id="IPR036890">
    <property type="entry name" value="HATPase_C_sf"/>
</dbReference>
<dbReference type="Pfam" id="PF02518">
    <property type="entry name" value="HATPase_c"/>
    <property type="match status" value="1"/>
</dbReference>
<reference evidence="12" key="1">
    <citation type="submission" date="2008-08" db="EMBL/GenBank/DDBJ databases">
        <title>The complete genome sequence of Thermodesulfovibrio yellowstonii strain ATCC 51303 / DSM 11347 / YP87.</title>
        <authorList>
            <person name="Dodson R.J."/>
            <person name="Durkin A.S."/>
            <person name="Wu M."/>
            <person name="Eisen J."/>
            <person name="Sutton G."/>
        </authorList>
    </citation>
    <scope>NUCLEOTIDE SEQUENCE [LARGE SCALE GENOMIC DNA]</scope>
    <source>
        <strain evidence="12">ATCC 51303 / DSM 11347 / YP87</strain>
    </source>
</reference>
<keyword evidence="7" id="KW-0067">ATP-binding</keyword>
<gene>
    <name evidence="11" type="ordered locus">THEYE_A1495</name>
</gene>
<dbReference type="AlphaFoldDB" id="B5YG94"/>
<dbReference type="Gene3D" id="1.10.287.130">
    <property type="match status" value="1"/>
</dbReference>
<evidence type="ECO:0000259" key="10">
    <source>
        <dbReference type="PROSITE" id="PS50109"/>
    </source>
</evidence>
<evidence type="ECO:0000256" key="8">
    <source>
        <dbReference type="ARBA" id="ARBA00023012"/>
    </source>
</evidence>
<dbReference type="EnsemblBacteria" id="ACI21284">
    <property type="protein sequence ID" value="ACI21284"/>
    <property type="gene ID" value="THEYE_A1495"/>
</dbReference>
<name>B5YG94_THEYD</name>
<dbReference type="PANTHER" id="PTHR43065">
    <property type="entry name" value="SENSOR HISTIDINE KINASE"/>
    <property type="match status" value="1"/>
</dbReference>
<dbReference type="Gene3D" id="3.30.565.10">
    <property type="entry name" value="Histidine kinase-like ATPase, C-terminal domain"/>
    <property type="match status" value="1"/>
</dbReference>
<protein>
    <recommendedName>
        <fullName evidence="2">histidine kinase</fullName>
        <ecNumber evidence="2">2.7.13.3</ecNumber>
    </recommendedName>
</protein>
<keyword evidence="9" id="KW-1133">Transmembrane helix</keyword>
<dbReference type="SUPFAM" id="SSF47384">
    <property type="entry name" value="Homodimeric domain of signal transducing histidine kinase"/>
    <property type="match status" value="1"/>
</dbReference>
<feature type="domain" description="Histidine kinase" evidence="10">
    <location>
        <begin position="204"/>
        <end position="406"/>
    </location>
</feature>